<dbReference type="PANTHER" id="PTHR23507">
    <property type="entry name" value="ZGC:174356"/>
    <property type="match status" value="1"/>
</dbReference>
<dbReference type="PANTHER" id="PTHR23507:SF1">
    <property type="entry name" value="FI18259P1-RELATED"/>
    <property type="match status" value="1"/>
</dbReference>
<evidence type="ECO:0008006" key="9">
    <source>
        <dbReference type="Google" id="ProtNLM"/>
    </source>
</evidence>
<feature type="transmembrane region" description="Helical" evidence="6">
    <location>
        <begin position="417"/>
        <end position="436"/>
    </location>
</feature>
<feature type="transmembrane region" description="Helical" evidence="6">
    <location>
        <begin position="38"/>
        <end position="59"/>
    </location>
</feature>
<dbReference type="GO" id="GO:0016020">
    <property type="term" value="C:membrane"/>
    <property type="evidence" value="ECO:0007669"/>
    <property type="project" value="UniProtKB-SubCell"/>
</dbReference>
<feature type="transmembrane region" description="Helical" evidence="6">
    <location>
        <begin position="383"/>
        <end position="405"/>
    </location>
</feature>
<reference evidence="7" key="1">
    <citation type="submission" date="2023-03" db="EMBL/GenBank/DDBJ databases">
        <title>Massive genome expansion in bonnet fungi (Mycena s.s.) driven by repeated elements and novel gene families across ecological guilds.</title>
        <authorList>
            <consortium name="Lawrence Berkeley National Laboratory"/>
            <person name="Harder C.B."/>
            <person name="Miyauchi S."/>
            <person name="Viragh M."/>
            <person name="Kuo A."/>
            <person name="Thoen E."/>
            <person name="Andreopoulos B."/>
            <person name="Lu D."/>
            <person name="Skrede I."/>
            <person name="Drula E."/>
            <person name="Henrissat B."/>
            <person name="Morin E."/>
            <person name="Kohler A."/>
            <person name="Barry K."/>
            <person name="LaButti K."/>
            <person name="Morin E."/>
            <person name="Salamov A."/>
            <person name="Lipzen A."/>
            <person name="Mereny Z."/>
            <person name="Hegedus B."/>
            <person name="Baldrian P."/>
            <person name="Stursova M."/>
            <person name="Weitz H."/>
            <person name="Taylor A."/>
            <person name="Grigoriev I.V."/>
            <person name="Nagy L.G."/>
            <person name="Martin F."/>
            <person name="Kauserud H."/>
        </authorList>
    </citation>
    <scope>NUCLEOTIDE SEQUENCE</scope>
    <source>
        <strain evidence="7">CBHHK067</strain>
    </source>
</reference>
<dbReference type="EMBL" id="JARKIE010000380">
    <property type="protein sequence ID" value="KAJ7648458.1"/>
    <property type="molecule type" value="Genomic_DNA"/>
</dbReference>
<keyword evidence="2 6" id="KW-0812">Transmembrane</keyword>
<dbReference type="Proteomes" id="UP001221757">
    <property type="component" value="Unassembled WGS sequence"/>
</dbReference>
<evidence type="ECO:0000256" key="1">
    <source>
        <dbReference type="ARBA" id="ARBA00004141"/>
    </source>
</evidence>
<evidence type="ECO:0000256" key="6">
    <source>
        <dbReference type="SAM" id="Phobius"/>
    </source>
</evidence>
<dbReference type="GO" id="GO:0022857">
    <property type="term" value="F:transmembrane transporter activity"/>
    <property type="evidence" value="ECO:0007669"/>
    <property type="project" value="TreeGrafter"/>
</dbReference>
<feature type="transmembrane region" description="Helical" evidence="6">
    <location>
        <begin position="214"/>
        <end position="234"/>
    </location>
</feature>
<evidence type="ECO:0000256" key="4">
    <source>
        <dbReference type="ARBA" id="ARBA00023136"/>
    </source>
</evidence>
<dbReference type="InterPro" id="IPR036259">
    <property type="entry name" value="MFS_trans_sf"/>
</dbReference>
<evidence type="ECO:0000256" key="5">
    <source>
        <dbReference type="SAM" id="MobiDB-lite"/>
    </source>
</evidence>
<evidence type="ECO:0000313" key="7">
    <source>
        <dbReference type="EMBL" id="KAJ7648458.1"/>
    </source>
</evidence>
<evidence type="ECO:0000313" key="8">
    <source>
        <dbReference type="Proteomes" id="UP001221757"/>
    </source>
</evidence>
<dbReference type="Gene3D" id="1.20.1250.20">
    <property type="entry name" value="MFS general substrate transporter like domains"/>
    <property type="match status" value="1"/>
</dbReference>
<comment type="caution">
    <text evidence="7">The sequence shown here is derived from an EMBL/GenBank/DDBJ whole genome shotgun (WGS) entry which is preliminary data.</text>
</comment>
<feature type="compositionally biased region" description="Low complexity" evidence="5">
    <location>
        <begin position="17"/>
        <end position="31"/>
    </location>
</feature>
<feature type="transmembrane region" description="Helical" evidence="6">
    <location>
        <begin position="148"/>
        <end position="168"/>
    </location>
</feature>
<evidence type="ECO:0000256" key="2">
    <source>
        <dbReference type="ARBA" id="ARBA00022692"/>
    </source>
</evidence>
<feature type="transmembrane region" description="Helical" evidence="6">
    <location>
        <begin position="89"/>
        <end position="106"/>
    </location>
</feature>
<keyword evidence="3 6" id="KW-1133">Transmembrane helix</keyword>
<comment type="subcellular location">
    <subcellularLocation>
        <location evidence="1">Membrane</location>
        <topology evidence="1">Multi-pass membrane protein</topology>
    </subcellularLocation>
</comment>
<feature type="transmembrane region" description="Helical" evidence="6">
    <location>
        <begin position="118"/>
        <end position="136"/>
    </location>
</feature>
<feature type="transmembrane region" description="Helical" evidence="6">
    <location>
        <begin position="359"/>
        <end position="377"/>
    </location>
</feature>
<gene>
    <name evidence="7" type="ORF">B0H17DRAFT_435320</name>
</gene>
<organism evidence="7 8">
    <name type="scientific">Mycena rosella</name>
    <name type="common">Pink bonnet</name>
    <name type="synonym">Agaricus rosellus</name>
    <dbReference type="NCBI Taxonomy" id="1033263"/>
    <lineage>
        <taxon>Eukaryota</taxon>
        <taxon>Fungi</taxon>
        <taxon>Dikarya</taxon>
        <taxon>Basidiomycota</taxon>
        <taxon>Agaricomycotina</taxon>
        <taxon>Agaricomycetes</taxon>
        <taxon>Agaricomycetidae</taxon>
        <taxon>Agaricales</taxon>
        <taxon>Marasmiineae</taxon>
        <taxon>Mycenaceae</taxon>
        <taxon>Mycena</taxon>
    </lineage>
</organism>
<feature type="transmembrane region" description="Helical" evidence="6">
    <location>
        <begin position="277"/>
        <end position="295"/>
    </location>
</feature>
<evidence type="ECO:0000256" key="3">
    <source>
        <dbReference type="ARBA" id="ARBA00022989"/>
    </source>
</evidence>
<feature type="transmembrane region" description="Helical" evidence="6">
    <location>
        <begin position="180"/>
        <end position="202"/>
    </location>
</feature>
<keyword evidence="4 6" id="KW-0472">Membrane</keyword>
<sequence>MTQPPHPNETQPLLARPGHVVSSGTSGPSSHNSKLLKLLPVLILASICRGISMFSRFAYYGNSPTRPWERRSWFTLWVKMPGVTVQMELWSMYASFVVSFITVGWWSAFGDRRGRKPVLLVSILGAVLVDFIYMIVANSQQDGVSLGLIVEGLLGGFATFKGVVHAYGSDLSRSPLSRMVIFAAIQAISFTFFRFGALLGQLADPIPDLRHSDLGYVISVLLGCCNLAYIYRVLPESLAPASTERQDTPTSDSKTALQYIIMPFSLFLLRAPSRNRIVLLAFSIYMYSWTAAFGVRMVVFTSNKGFFPALPRPLLLLIPNLLNLLTWLFLLPGLAFILKRRSGDTENSGRRLEKSIAQNSILTAAMCLIGTLIFGGARSSPLYAIFFFAYSFTVGALPALYSLAASYFVTLGRSSELGALFGTLSIWVSLGEYISYSSLGDSEWSLDYRLEWTAAFLVISLLLLVPDGPPTQTEEVSVDPAEERV</sequence>
<protein>
    <recommendedName>
        <fullName evidence="9">MFS general substrate transporter</fullName>
    </recommendedName>
</protein>
<accession>A0AAD7CH58</accession>
<feature type="region of interest" description="Disordered" evidence="5">
    <location>
        <begin position="1"/>
        <end position="31"/>
    </location>
</feature>
<dbReference type="AlphaFoldDB" id="A0AAD7CH58"/>
<feature type="transmembrane region" description="Helical" evidence="6">
    <location>
        <begin position="315"/>
        <end position="338"/>
    </location>
</feature>
<name>A0AAD7CH58_MYCRO</name>
<dbReference type="SUPFAM" id="SSF103473">
    <property type="entry name" value="MFS general substrate transporter"/>
    <property type="match status" value="1"/>
</dbReference>
<keyword evidence="8" id="KW-1185">Reference proteome</keyword>
<proteinExistence type="predicted"/>